<gene>
    <name evidence="2" type="ORF">PPL_07871</name>
</gene>
<keyword evidence="1" id="KW-0812">Transmembrane</keyword>
<protein>
    <submittedName>
        <fullName evidence="2">Uncharacterized protein</fullName>
    </submittedName>
</protein>
<dbReference type="RefSeq" id="XP_020431574.1">
    <property type="nucleotide sequence ID" value="XM_020578705.1"/>
</dbReference>
<evidence type="ECO:0000313" key="2">
    <source>
        <dbReference type="EMBL" id="EFA79453.1"/>
    </source>
</evidence>
<keyword evidence="1" id="KW-0472">Membrane</keyword>
<accession>D3BH69</accession>
<keyword evidence="3" id="KW-1185">Reference proteome</keyword>
<evidence type="ECO:0000313" key="3">
    <source>
        <dbReference type="Proteomes" id="UP000001396"/>
    </source>
</evidence>
<organism evidence="2 3">
    <name type="scientific">Heterostelium pallidum (strain ATCC 26659 / Pp 5 / PN500)</name>
    <name type="common">Cellular slime mold</name>
    <name type="synonym">Polysphondylium pallidum</name>
    <dbReference type="NCBI Taxonomy" id="670386"/>
    <lineage>
        <taxon>Eukaryota</taxon>
        <taxon>Amoebozoa</taxon>
        <taxon>Evosea</taxon>
        <taxon>Eumycetozoa</taxon>
        <taxon>Dictyostelia</taxon>
        <taxon>Acytosteliales</taxon>
        <taxon>Acytosteliaceae</taxon>
        <taxon>Heterostelium</taxon>
    </lineage>
</organism>
<reference evidence="2 3" key="1">
    <citation type="journal article" date="2011" name="Genome Res.">
        <title>Phylogeny-wide analysis of social amoeba genomes highlights ancient origins for complex intercellular communication.</title>
        <authorList>
            <person name="Heidel A.J."/>
            <person name="Lawal H.M."/>
            <person name="Felder M."/>
            <person name="Schilde C."/>
            <person name="Helps N.R."/>
            <person name="Tunggal B."/>
            <person name="Rivero F."/>
            <person name="John U."/>
            <person name="Schleicher M."/>
            <person name="Eichinger L."/>
            <person name="Platzer M."/>
            <person name="Noegel A.A."/>
            <person name="Schaap P."/>
            <person name="Gloeckner G."/>
        </authorList>
    </citation>
    <scope>NUCLEOTIDE SEQUENCE [LARGE SCALE GENOMIC DNA]</scope>
    <source>
        <strain evidence="3">ATCC 26659 / Pp 5 / PN500</strain>
    </source>
</reference>
<keyword evidence="1" id="KW-1133">Transmembrane helix</keyword>
<dbReference type="GeneID" id="31363352"/>
<dbReference type="EMBL" id="ADBJ01000035">
    <property type="protein sequence ID" value="EFA79453.1"/>
    <property type="molecule type" value="Genomic_DNA"/>
</dbReference>
<dbReference type="AlphaFoldDB" id="D3BH69"/>
<proteinExistence type="predicted"/>
<comment type="caution">
    <text evidence="2">The sequence shown here is derived from an EMBL/GenBank/DDBJ whole genome shotgun (WGS) entry which is preliminary data.</text>
</comment>
<dbReference type="InParanoid" id="D3BH69"/>
<sequence length="47" mass="5479">MKTTTLRIFEKIKKECGTVVYGPQLLSMLFSLVFSFYTAIFMRIVIL</sequence>
<dbReference type="Proteomes" id="UP000001396">
    <property type="component" value="Unassembled WGS sequence"/>
</dbReference>
<feature type="transmembrane region" description="Helical" evidence="1">
    <location>
        <begin position="25"/>
        <end position="46"/>
    </location>
</feature>
<evidence type="ECO:0000256" key="1">
    <source>
        <dbReference type="SAM" id="Phobius"/>
    </source>
</evidence>
<name>D3BH69_HETP5</name>